<organism evidence="2 3">
    <name type="scientific">Desulfotomaculum copahuensis</name>
    <dbReference type="NCBI Taxonomy" id="1838280"/>
    <lineage>
        <taxon>Bacteria</taxon>
        <taxon>Bacillati</taxon>
        <taxon>Bacillota</taxon>
        <taxon>Clostridia</taxon>
        <taxon>Eubacteriales</taxon>
        <taxon>Desulfotomaculaceae</taxon>
        <taxon>Desulfotomaculum</taxon>
    </lineage>
</organism>
<evidence type="ECO:0000313" key="3">
    <source>
        <dbReference type="Proteomes" id="UP000078532"/>
    </source>
</evidence>
<proteinExistence type="predicted"/>
<dbReference type="InterPro" id="IPR001387">
    <property type="entry name" value="Cro/C1-type_HTH"/>
</dbReference>
<evidence type="ECO:0000259" key="1">
    <source>
        <dbReference type="PROSITE" id="PS50943"/>
    </source>
</evidence>
<feature type="domain" description="HTH cro/C1-type" evidence="1">
    <location>
        <begin position="7"/>
        <end position="61"/>
    </location>
</feature>
<keyword evidence="3" id="KW-1185">Reference proteome</keyword>
<reference evidence="2 3" key="1">
    <citation type="submission" date="2016-04" db="EMBL/GenBank/DDBJ databases">
        <authorList>
            <person name="Evans L.H."/>
            <person name="Alamgir A."/>
            <person name="Owens N."/>
            <person name="Weber N.D."/>
            <person name="Virtaneva K."/>
            <person name="Barbian K."/>
            <person name="Babar A."/>
            <person name="Rosenke K."/>
        </authorList>
    </citation>
    <scope>NUCLEOTIDE SEQUENCE [LARGE SCALE GENOMIC DNA]</scope>
    <source>
        <strain evidence="2 3">LMa1</strain>
    </source>
</reference>
<dbReference type="GO" id="GO:0003677">
    <property type="term" value="F:DNA binding"/>
    <property type="evidence" value="ECO:0007669"/>
    <property type="project" value="InterPro"/>
</dbReference>
<evidence type="ECO:0000313" key="2">
    <source>
        <dbReference type="EMBL" id="OAT86374.1"/>
    </source>
</evidence>
<dbReference type="EMBL" id="LYVF01000018">
    <property type="protein sequence ID" value="OAT86374.1"/>
    <property type="molecule type" value="Genomic_DNA"/>
</dbReference>
<dbReference type="Gene3D" id="1.10.260.40">
    <property type="entry name" value="lambda repressor-like DNA-binding domains"/>
    <property type="match status" value="1"/>
</dbReference>
<dbReference type="RefSeq" id="WP_066666321.1">
    <property type="nucleotide sequence ID" value="NZ_LYVF01000018.1"/>
</dbReference>
<dbReference type="AlphaFoldDB" id="A0A1B7LII2"/>
<dbReference type="PROSITE" id="PS50943">
    <property type="entry name" value="HTH_CROC1"/>
    <property type="match status" value="1"/>
</dbReference>
<dbReference type="SUPFAM" id="SSF47413">
    <property type="entry name" value="lambda repressor-like DNA-binding domains"/>
    <property type="match status" value="1"/>
</dbReference>
<protein>
    <recommendedName>
        <fullName evidence="1">HTH cro/C1-type domain-containing protein</fullName>
    </recommendedName>
</protein>
<dbReference type="CDD" id="cd00093">
    <property type="entry name" value="HTH_XRE"/>
    <property type="match status" value="1"/>
</dbReference>
<dbReference type="Pfam" id="PF13560">
    <property type="entry name" value="HTH_31"/>
    <property type="match status" value="1"/>
</dbReference>
<dbReference type="Proteomes" id="UP000078532">
    <property type="component" value="Unassembled WGS sequence"/>
</dbReference>
<sequence length="180" mass="19866">MSIGQALREARERRGLTQEATGQAGYISGKMVSAIECGRRAVGPDVLERLATKLDYPRLYMEAAADVTGGVYASPWLDGDGVDLHRTSVWAKTCEELQEAIKVVSAADVVNATSRADEAHRQAVHDSMIQALDARVAIDHYLAVMCEEYGFSILAVYQEHRQKLESRGYTKPRPKRKSAL</sequence>
<dbReference type="InterPro" id="IPR010982">
    <property type="entry name" value="Lambda_DNA-bd_dom_sf"/>
</dbReference>
<accession>A0A1B7LII2</accession>
<dbReference type="SMART" id="SM00530">
    <property type="entry name" value="HTH_XRE"/>
    <property type="match status" value="1"/>
</dbReference>
<name>A0A1B7LII2_9FIRM</name>
<gene>
    <name evidence="2" type="ORF">A6M21_16700</name>
</gene>
<dbReference type="STRING" id="1838280.A6M21_16700"/>
<comment type="caution">
    <text evidence="2">The sequence shown here is derived from an EMBL/GenBank/DDBJ whole genome shotgun (WGS) entry which is preliminary data.</text>
</comment>
<dbReference type="OrthoDB" id="1624259at2"/>